<protein>
    <submittedName>
        <fullName evidence="2">Uncharacterized protein</fullName>
    </submittedName>
</protein>
<reference evidence="2 3" key="1">
    <citation type="journal article" date="2019" name="Sci. Rep.">
        <title>Orb-weaving spider Araneus ventricosus genome elucidates the spidroin gene catalogue.</title>
        <authorList>
            <person name="Kono N."/>
            <person name="Nakamura H."/>
            <person name="Ohtoshi R."/>
            <person name="Moran D.A.P."/>
            <person name="Shinohara A."/>
            <person name="Yoshida Y."/>
            <person name="Fujiwara M."/>
            <person name="Mori M."/>
            <person name="Tomita M."/>
            <person name="Arakawa K."/>
        </authorList>
    </citation>
    <scope>NUCLEOTIDE SEQUENCE [LARGE SCALE GENOMIC DNA]</scope>
</reference>
<feature type="region of interest" description="Disordered" evidence="1">
    <location>
        <begin position="165"/>
        <end position="185"/>
    </location>
</feature>
<dbReference type="EMBL" id="BGPR01030875">
    <property type="protein sequence ID" value="GBO03656.1"/>
    <property type="molecule type" value="Genomic_DNA"/>
</dbReference>
<dbReference type="Proteomes" id="UP000499080">
    <property type="component" value="Unassembled WGS sequence"/>
</dbReference>
<evidence type="ECO:0000256" key="1">
    <source>
        <dbReference type="SAM" id="MobiDB-lite"/>
    </source>
</evidence>
<sequence length="185" mass="20997">MRLHFTLRTALRAIPCPHGLSHRRNARHFLQAPRALARETPLSSPQLYCILLSSKPKPLCLPLKLPVPKKTPLWRLRKSKLCQNYVLSVAINIATLKTDDRHIPEKKPKRVKTQRIPVQKVSSRVAGETEFCNAPAQRVIGGLVFPGNSSLAKVNKLLEMLAWEEKKSSPQEKKTSRNKNEKKFA</sequence>
<comment type="caution">
    <text evidence="2">The sequence shown here is derived from an EMBL/GenBank/DDBJ whole genome shotgun (WGS) entry which is preliminary data.</text>
</comment>
<dbReference type="AlphaFoldDB" id="A0A4Y2TWL1"/>
<name>A0A4Y2TWL1_ARAVE</name>
<proteinExistence type="predicted"/>
<evidence type="ECO:0000313" key="3">
    <source>
        <dbReference type="Proteomes" id="UP000499080"/>
    </source>
</evidence>
<organism evidence="2 3">
    <name type="scientific">Araneus ventricosus</name>
    <name type="common">Orbweaver spider</name>
    <name type="synonym">Epeira ventricosa</name>
    <dbReference type="NCBI Taxonomy" id="182803"/>
    <lineage>
        <taxon>Eukaryota</taxon>
        <taxon>Metazoa</taxon>
        <taxon>Ecdysozoa</taxon>
        <taxon>Arthropoda</taxon>
        <taxon>Chelicerata</taxon>
        <taxon>Arachnida</taxon>
        <taxon>Araneae</taxon>
        <taxon>Araneomorphae</taxon>
        <taxon>Entelegynae</taxon>
        <taxon>Araneoidea</taxon>
        <taxon>Araneidae</taxon>
        <taxon>Araneus</taxon>
    </lineage>
</organism>
<keyword evidence="3" id="KW-1185">Reference proteome</keyword>
<gene>
    <name evidence="2" type="ORF">AVEN_225657_1</name>
</gene>
<evidence type="ECO:0000313" key="2">
    <source>
        <dbReference type="EMBL" id="GBO03656.1"/>
    </source>
</evidence>
<accession>A0A4Y2TWL1</accession>